<dbReference type="Proteomes" id="UP000192257">
    <property type="component" value="Unassembled WGS sequence"/>
</dbReference>
<gene>
    <name evidence="2" type="ORF">TM35_000173330</name>
</gene>
<evidence type="ECO:0000256" key="1">
    <source>
        <dbReference type="SAM" id="MobiDB-lite"/>
    </source>
</evidence>
<keyword evidence="3" id="KW-1185">Reference proteome</keyword>
<evidence type="ECO:0000313" key="2">
    <source>
        <dbReference type="EMBL" id="ORC88461.1"/>
    </source>
</evidence>
<dbReference type="EMBL" id="NBCO01000017">
    <property type="protein sequence ID" value="ORC88461.1"/>
    <property type="molecule type" value="Genomic_DNA"/>
</dbReference>
<feature type="region of interest" description="Disordered" evidence="1">
    <location>
        <begin position="36"/>
        <end position="71"/>
    </location>
</feature>
<reference evidence="2 3" key="1">
    <citation type="submission" date="2017-03" db="EMBL/GenBank/DDBJ databases">
        <title>An alternative strategy for trypanosome survival in the mammalian bloodstream revealed through genome and transcriptome analysis of the ubiquitous bovine parasite Trypanosoma (Megatrypanum) theileri.</title>
        <authorList>
            <person name="Kelly S."/>
            <person name="Ivens A."/>
            <person name="Mott A."/>
            <person name="O'Neill E."/>
            <person name="Emms D."/>
            <person name="Macleod O."/>
            <person name="Voorheis P."/>
            <person name="Matthews J."/>
            <person name="Matthews K."/>
            <person name="Carrington M."/>
        </authorList>
    </citation>
    <scope>NUCLEOTIDE SEQUENCE [LARGE SCALE GENOMIC DNA]</scope>
    <source>
        <strain evidence="2">Edinburgh</strain>
    </source>
</reference>
<dbReference type="VEuPathDB" id="TriTrypDB:TM35_000173330"/>
<dbReference type="AlphaFoldDB" id="A0A1X0NV23"/>
<dbReference type="GeneID" id="39986192"/>
<sequence>NDFSPKKVPQIADLPLNLLFGLLKIKCGSNKPLNSNFPRTQLPVRLSTPLGPNFGKNKTTPDVFQRGPVKSWKPRGRLNHHDLLHLCQSSLSRTIKHFLNNLVPLSS</sequence>
<evidence type="ECO:0000313" key="3">
    <source>
        <dbReference type="Proteomes" id="UP000192257"/>
    </source>
</evidence>
<feature type="non-terminal residue" evidence="2">
    <location>
        <position position="1"/>
    </location>
</feature>
<protein>
    <submittedName>
        <fullName evidence="2">Uncharacterized protein</fullName>
    </submittedName>
</protein>
<dbReference type="RefSeq" id="XP_028882527.1">
    <property type="nucleotide sequence ID" value="XM_029026412.1"/>
</dbReference>
<comment type="caution">
    <text evidence="2">The sequence shown here is derived from an EMBL/GenBank/DDBJ whole genome shotgun (WGS) entry which is preliminary data.</text>
</comment>
<proteinExistence type="predicted"/>
<name>A0A1X0NV23_9TRYP</name>
<accession>A0A1X0NV23</accession>
<organism evidence="2 3">
    <name type="scientific">Trypanosoma theileri</name>
    <dbReference type="NCBI Taxonomy" id="67003"/>
    <lineage>
        <taxon>Eukaryota</taxon>
        <taxon>Discoba</taxon>
        <taxon>Euglenozoa</taxon>
        <taxon>Kinetoplastea</taxon>
        <taxon>Metakinetoplastina</taxon>
        <taxon>Trypanosomatida</taxon>
        <taxon>Trypanosomatidae</taxon>
        <taxon>Trypanosoma</taxon>
    </lineage>
</organism>